<dbReference type="Gene3D" id="1.10.287.130">
    <property type="match status" value="1"/>
</dbReference>
<dbReference type="GO" id="GO:0005524">
    <property type="term" value="F:ATP binding"/>
    <property type="evidence" value="ECO:0007669"/>
    <property type="project" value="UniProtKB-KW"/>
</dbReference>
<evidence type="ECO:0000256" key="1">
    <source>
        <dbReference type="ARBA" id="ARBA00000085"/>
    </source>
</evidence>
<evidence type="ECO:0000259" key="15">
    <source>
        <dbReference type="PROSITE" id="PS50885"/>
    </source>
</evidence>
<protein>
    <recommendedName>
        <fullName evidence="3">histidine kinase</fullName>
        <ecNumber evidence="3">2.7.13.3</ecNumber>
    </recommendedName>
</protein>
<dbReference type="EC" id="2.7.13.3" evidence="3"/>
<dbReference type="RefSeq" id="WP_110017366.1">
    <property type="nucleotide sequence ID" value="NZ_QGTJ01000002.1"/>
</dbReference>
<dbReference type="InterPro" id="IPR003661">
    <property type="entry name" value="HisK_dim/P_dom"/>
</dbReference>
<sequence>MSSLRRQLLVALLGVLLLGSLAGAYATYRSALAEIGAVFDYDLRQLALSVRDLAIGVASELPAPDPDFDYIIQVWDRNGARLFYSRPHVDPPSRVQAGFATVETREGRWRVYGLLLQNQAIQVAHPLAVREALAARAAFGTLAPFLLMLPLLGMLVWWLTGRALRPLRRLAAAVTRRRADSLEPVELSGAPAEALPLVTALNGLLERLGTALRRQRDFTADAAHELRSPLTALSLQVQLLERAPDAAARTLALAELREGIARATHLVEQLLGLSRQGPDALPPRERLVLAELAAEVVADHASLAEARGIDLGMTAADTALRLDGEREGLRLLLANLIGNALRYTPQGGRVDVAVHAAGGGACIEVVDNGPGIPPHERERVFDRFYRRAGQEQPGSGLGLSIVRAVAERHGAQVRLLDAPGGGLLVQVVFAPGVNPAA</sequence>
<keyword evidence="8 16" id="KW-0418">Kinase</keyword>
<feature type="transmembrane region" description="Helical" evidence="13">
    <location>
        <begin position="137"/>
        <end position="159"/>
    </location>
</feature>
<gene>
    <name evidence="16" type="ORF">C7443_102387</name>
</gene>
<evidence type="ECO:0000256" key="2">
    <source>
        <dbReference type="ARBA" id="ARBA00004141"/>
    </source>
</evidence>
<evidence type="ECO:0000256" key="6">
    <source>
        <dbReference type="ARBA" id="ARBA00022692"/>
    </source>
</evidence>
<dbReference type="AlphaFoldDB" id="A0A317MYW6"/>
<evidence type="ECO:0000256" key="8">
    <source>
        <dbReference type="ARBA" id="ARBA00022777"/>
    </source>
</evidence>
<dbReference type="InterPro" id="IPR006311">
    <property type="entry name" value="TAT_signal"/>
</dbReference>
<keyword evidence="11" id="KW-0902">Two-component regulatory system</keyword>
<dbReference type="SUPFAM" id="SSF47384">
    <property type="entry name" value="Homodimeric domain of signal transducing histidine kinase"/>
    <property type="match status" value="1"/>
</dbReference>
<dbReference type="SUPFAM" id="SSF55874">
    <property type="entry name" value="ATPase domain of HSP90 chaperone/DNA topoisomerase II/histidine kinase"/>
    <property type="match status" value="1"/>
</dbReference>
<keyword evidence="12 13" id="KW-0472">Membrane</keyword>
<name>A0A317MYW6_9GAMM</name>
<dbReference type="InterPro" id="IPR036097">
    <property type="entry name" value="HisK_dim/P_sf"/>
</dbReference>
<dbReference type="InterPro" id="IPR036890">
    <property type="entry name" value="HATPase_C_sf"/>
</dbReference>
<evidence type="ECO:0000256" key="3">
    <source>
        <dbReference type="ARBA" id="ARBA00012438"/>
    </source>
</evidence>
<evidence type="ECO:0000259" key="14">
    <source>
        <dbReference type="PROSITE" id="PS50109"/>
    </source>
</evidence>
<dbReference type="SMART" id="SM00388">
    <property type="entry name" value="HisKA"/>
    <property type="match status" value="1"/>
</dbReference>
<dbReference type="InterPro" id="IPR003660">
    <property type="entry name" value="HAMP_dom"/>
</dbReference>
<dbReference type="PROSITE" id="PS50109">
    <property type="entry name" value="HIS_KIN"/>
    <property type="match status" value="1"/>
</dbReference>
<dbReference type="OrthoDB" id="9804645at2"/>
<dbReference type="SMART" id="SM00387">
    <property type="entry name" value="HATPase_c"/>
    <property type="match status" value="1"/>
</dbReference>
<evidence type="ECO:0000256" key="11">
    <source>
        <dbReference type="ARBA" id="ARBA00023012"/>
    </source>
</evidence>
<keyword evidence="5" id="KW-0808">Transferase</keyword>
<dbReference type="PRINTS" id="PR00344">
    <property type="entry name" value="BCTRLSENSOR"/>
</dbReference>
<evidence type="ECO:0000256" key="12">
    <source>
        <dbReference type="ARBA" id="ARBA00023136"/>
    </source>
</evidence>
<feature type="domain" description="Histidine kinase" evidence="14">
    <location>
        <begin position="221"/>
        <end position="433"/>
    </location>
</feature>
<dbReference type="GO" id="GO:0005886">
    <property type="term" value="C:plasma membrane"/>
    <property type="evidence" value="ECO:0007669"/>
    <property type="project" value="TreeGrafter"/>
</dbReference>
<dbReference type="EMBL" id="QGTJ01000002">
    <property type="protein sequence ID" value="PWV64734.1"/>
    <property type="molecule type" value="Genomic_DNA"/>
</dbReference>
<dbReference type="InterPro" id="IPR003594">
    <property type="entry name" value="HATPase_dom"/>
</dbReference>
<dbReference type="InterPro" id="IPR004358">
    <property type="entry name" value="Sig_transdc_His_kin-like_C"/>
</dbReference>
<proteinExistence type="predicted"/>
<comment type="catalytic activity">
    <reaction evidence="1">
        <text>ATP + protein L-histidine = ADP + protein N-phospho-L-histidine.</text>
        <dbReference type="EC" id="2.7.13.3"/>
    </reaction>
</comment>
<evidence type="ECO:0000256" key="7">
    <source>
        <dbReference type="ARBA" id="ARBA00022741"/>
    </source>
</evidence>
<reference evidence="16 17" key="1">
    <citation type="submission" date="2018-05" db="EMBL/GenBank/DDBJ databases">
        <title>Genomic Encyclopedia of Type Strains, Phase IV (KMG-IV): sequencing the most valuable type-strain genomes for metagenomic binning, comparative biology and taxonomic classification.</title>
        <authorList>
            <person name="Goeker M."/>
        </authorList>
    </citation>
    <scope>NUCLEOTIDE SEQUENCE [LARGE SCALE GENOMIC DNA]</scope>
    <source>
        <strain evidence="16 17">DSM 23606</strain>
    </source>
</reference>
<evidence type="ECO:0000256" key="13">
    <source>
        <dbReference type="SAM" id="Phobius"/>
    </source>
</evidence>
<accession>A0A317MYW6</accession>
<dbReference type="Gene3D" id="3.30.565.10">
    <property type="entry name" value="Histidine kinase-like ATPase, C-terminal domain"/>
    <property type="match status" value="1"/>
</dbReference>
<organism evidence="16 17">
    <name type="scientific">Plasticicumulans acidivorans</name>
    <dbReference type="NCBI Taxonomy" id="886464"/>
    <lineage>
        <taxon>Bacteria</taxon>
        <taxon>Pseudomonadati</taxon>
        <taxon>Pseudomonadota</taxon>
        <taxon>Gammaproteobacteria</taxon>
        <taxon>Candidatus Competibacteraceae</taxon>
        <taxon>Plasticicumulans</taxon>
    </lineage>
</organism>
<dbReference type="InterPro" id="IPR005467">
    <property type="entry name" value="His_kinase_dom"/>
</dbReference>
<keyword evidence="10 13" id="KW-1133">Transmembrane helix</keyword>
<dbReference type="Proteomes" id="UP000246569">
    <property type="component" value="Unassembled WGS sequence"/>
</dbReference>
<evidence type="ECO:0000256" key="10">
    <source>
        <dbReference type="ARBA" id="ARBA00022989"/>
    </source>
</evidence>
<evidence type="ECO:0000313" key="17">
    <source>
        <dbReference type="Proteomes" id="UP000246569"/>
    </source>
</evidence>
<comment type="caution">
    <text evidence="16">The sequence shown here is derived from an EMBL/GenBank/DDBJ whole genome shotgun (WGS) entry which is preliminary data.</text>
</comment>
<evidence type="ECO:0000256" key="9">
    <source>
        <dbReference type="ARBA" id="ARBA00022840"/>
    </source>
</evidence>
<keyword evidence="17" id="KW-1185">Reference proteome</keyword>
<dbReference type="Pfam" id="PF02518">
    <property type="entry name" value="HATPase_c"/>
    <property type="match status" value="1"/>
</dbReference>
<keyword evidence="7" id="KW-0547">Nucleotide-binding</keyword>
<dbReference type="CDD" id="cd00082">
    <property type="entry name" value="HisKA"/>
    <property type="match status" value="1"/>
</dbReference>
<keyword evidence="6 13" id="KW-0812">Transmembrane</keyword>
<evidence type="ECO:0000313" key="16">
    <source>
        <dbReference type="EMBL" id="PWV64734.1"/>
    </source>
</evidence>
<dbReference type="InterPro" id="IPR050428">
    <property type="entry name" value="TCS_sensor_his_kinase"/>
</dbReference>
<comment type="subcellular location">
    <subcellularLocation>
        <location evidence="2">Membrane</location>
        <topology evidence="2">Multi-pass membrane protein</topology>
    </subcellularLocation>
</comment>
<feature type="domain" description="HAMP" evidence="15">
    <location>
        <begin position="161"/>
        <end position="213"/>
    </location>
</feature>
<evidence type="ECO:0000256" key="5">
    <source>
        <dbReference type="ARBA" id="ARBA00022679"/>
    </source>
</evidence>
<dbReference type="PANTHER" id="PTHR45436">
    <property type="entry name" value="SENSOR HISTIDINE KINASE YKOH"/>
    <property type="match status" value="1"/>
</dbReference>
<dbReference type="Pfam" id="PF00512">
    <property type="entry name" value="HisKA"/>
    <property type="match status" value="1"/>
</dbReference>
<keyword evidence="4" id="KW-0597">Phosphoprotein</keyword>
<keyword evidence="9" id="KW-0067">ATP-binding</keyword>
<dbReference type="PROSITE" id="PS51318">
    <property type="entry name" value="TAT"/>
    <property type="match status" value="1"/>
</dbReference>
<dbReference type="GO" id="GO:0000155">
    <property type="term" value="F:phosphorelay sensor kinase activity"/>
    <property type="evidence" value="ECO:0007669"/>
    <property type="project" value="InterPro"/>
</dbReference>
<evidence type="ECO:0000256" key="4">
    <source>
        <dbReference type="ARBA" id="ARBA00022553"/>
    </source>
</evidence>
<dbReference type="PANTHER" id="PTHR45436:SF14">
    <property type="entry name" value="SENSOR PROTEIN QSEC"/>
    <property type="match status" value="1"/>
</dbReference>
<dbReference type="PROSITE" id="PS50885">
    <property type="entry name" value="HAMP"/>
    <property type="match status" value="1"/>
</dbReference>